<evidence type="ECO:0000259" key="2">
    <source>
        <dbReference type="Pfam" id="PF16221"/>
    </source>
</evidence>
<evidence type="ECO:0000313" key="5">
    <source>
        <dbReference type="Proteomes" id="UP001597405"/>
    </source>
</evidence>
<feature type="domain" description="DUF2172" evidence="1">
    <location>
        <begin position="58"/>
        <end position="148"/>
    </location>
</feature>
<evidence type="ECO:0000259" key="3">
    <source>
        <dbReference type="Pfam" id="PF16254"/>
    </source>
</evidence>
<comment type="caution">
    <text evidence="4">The sequence shown here is derived from an EMBL/GenBank/DDBJ whole genome shotgun (WGS) entry which is preliminary data.</text>
</comment>
<name>A0ABW4UAM2_9HYPH</name>
<dbReference type="InterPro" id="IPR032610">
    <property type="entry name" value="DUF2172"/>
</dbReference>
<dbReference type="SUPFAM" id="SSF53187">
    <property type="entry name" value="Zn-dependent exopeptidases"/>
    <property type="match status" value="1"/>
</dbReference>
<gene>
    <name evidence="4" type="ORF">ACFSOZ_11870</name>
</gene>
<evidence type="ECO:0000259" key="1">
    <source>
        <dbReference type="Pfam" id="PF09940"/>
    </source>
</evidence>
<organism evidence="4 5">
    <name type="scientific">Mesorhizobium newzealandense</name>
    <dbReference type="NCBI Taxonomy" id="1300302"/>
    <lineage>
        <taxon>Bacteria</taxon>
        <taxon>Pseudomonadati</taxon>
        <taxon>Pseudomonadota</taxon>
        <taxon>Alphaproteobacteria</taxon>
        <taxon>Hyphomicrobiales</taxon>
        <taxon>Phyllobacteriaceae</taxon>
        <taxon>Mesorhizobium</taxon>
    </lineage>
</organism>
<keyword evidence="5" id="KW-1185">Reference proteome</keyword>
<feature type="domain" description="UCP01524 winged helix-turn-helix" evidence="2">
    <location>
        <begin position="348"/>
        <end position="421"/>
    </location>
</feature>
<protein>
    <submittedName>
        <fullName evidence="4">DUF4910 domain-containing protein</fullName>
    </submittedName>
</protein>
<dbReference type="InterPro" id="IPR032622">
    <property type="entry name" value="UCP01524_HTH"/>
</dbReference>
<dbReference type="Pfam" id="PF16254">
    <property type="entry name" value="DUF4910"/>
    <property type="match status" value="1"/>
</dbReference>
<dbReference type="EMBL" id="JBHUGZ010000007">
    <property type="protein sequence ID" value="MFD1983365.1"/>
    <property type="molecule type" value="Genomic_DNA"/>
</dbReference>
<dbReference type="Proteomes" id="UP001597405">
    <property type="component" value="Unassembled WGS sequence"/>
</dbReference>
<dbReference type="InterPro" id="IPR012353">
    <property type="entry name" value="UCP015244"/>
</dbReference>
<dbReference type="Gene3D" id="3.40.630.10">
    <property type="entry name" value="Zn peptidases"/>
    <property type="match status" value="1"/>
</dbReference>
<dbReference type="InterPro" id="IPR036388">
    <property type="entry name" value="WH-like_DNA-bd_sf"/>
</dbReference>
<proteinExistence type="predicted"/>
<accession>A0ABW4UAM2</accession>
<dbReference type="Pfam" id="PF09940">
    <property type="entry name" value="DUF2172"/>
    <property type="match status" value="1"/>
</dbReference>
<dbReference type="InterPro" id="IPR032589">
    <property type="entry name" value="DUF4910"/>
</dbReference>
<reference evidence="5" key="1">
    <citation type="journal article" date="2019" name="Int. J. Syst. Evol. Microbiol.">
        <title>The Global Catalogue of Microorganisms (GCM) 10K type strain sequencing project: providing services to taxonomists for standard genome sequencing and annotation.</title>
        <authorList>
            <consortium name="The Broad Institute Genomics Platform"/>
            <consortium name="The Broad Institute Genome Sequencing Center for Infectious Disease"/>
            <person name="Wu L."/>
            <person name="Ma J."/>
        </authorList>
    </citation>
    <scope>NUCLEOTIDE SEQUENCE [LARGE SCALE GENOMIC DNA]</scope>
    <source>
        <strain evidence="5">CGMCC 1.16225</strain>
    </source>
</reference>
<dbReference type="Pfam" id="PF16221">
    <property type="entry name" value="HTH_47"/>
    <property type="match status" value="1"/>
</dbReference>
<evidence type="ECO:0000313" key="4">
    <source>
        <dbReference type="EMBL" id="MFD1983365.1"/>
    </source>
</evidence>
<dbReference type="RefSeq" id="WP_198421179.1">
    <property type="nucleotide sequence ID" value="NZ_JBHUGZ010000007.1"/>
</dbReference>
<dbReference type="Gene3D" id="1.10.10.10">
    <property type="entry name" value="Winged helix-like DNA-binding domain superfamily/Winged helix DNA-binding domain"/>
    <property type="match status" value="1"/>
</dbReference>
<sequence length="447" mass="50826">MNNQSMHQWAQDLWPMCRSLTGQGVRDTLDYLGKLIPGMRRHFVPTGYQAFDWTVPKEWTIRDAYIEDMSGNRAIDFKRNNLHVLGYSTPINAVISRHDLDKHLYTLPDQPSAIPYVTSYYSERWGFCLSEVQRAALTDDRYKVVIDSDLRDGVLDFADVILPGERKEEVLLSTYICHPSMANNELSGPVVTTALARWLASLPNRKYTYRIVFIPETIGSIIYLSQHLEAMQERTIAGYIVTCVGDERAWSFLPSRSGNTLADRAALAVLRDREHKVYSFLERGSDERQYCAPTVNLPVASIMRSKYGTFQEYHTSLDDLKFVTQNGLEESFQAYRSCIELIENNERWRATTFGEPQLGKRGLYPSLSRVGSAQDEVRTRMNFLAYCDGTNDIIAISDLIGVAPGACIELADIFHKHDLIKPVLGNPLRLHGARLDAHRIACTTEDR</sequence>
<feature type="domain" description="DUF4910" evidence="3">
    <location>
        <begin position="7"/>
        <end position="345"/>
    </location>
</feature>
<dbReference type="Gene3D" id="3.50.30.90">
    <property type="match status" value="1"/>
</dbReference>
<dbReference type="PIRSF" id="PIRSF015244">
    <property type="entry name" value="UCP015244"/>
    <property type="match status" value="1"/>
</dbReference>